<evidence type="ECO:0000313" key="3">
    <source>
        <dbReference type="Proteomes" id="UP000219565"/>
    </source>
</evidence>
<organism evidence="2 3">
    <name type="scientific">Nocardia amikacinitolerans</name>
    <dbReference type="NCBI Taxonomy" id="756689"/>
    <lineage>
        <taxon>Bacteria</taxon>
        <taxon>Bacillati</taxon>
        <taxon>Actinomycetota</taxon>
        <taxon>Actinomycetes</taxon>
        <taxon>Mycobacteriales</taxon>
        <taxon>Nocardiaceae</taxon>
        <taxon>Nocardia</taxon>
    </lineage>
</organism>
<dbReference type="InterPro" id="IPR025751">
    <property type="entry name" value="RsbRD_N_dom"/>
</dbReference>
<protein>
    <recommendedName>
        <fullName evidence="1">RsbT co-antagonist protein RsbRD N-terminal domain-containing protein</fullName>
    </recommendedName>
</protein>
<sequence length="119" mass="12724">MGPNDAENDGMPAPVRDFGTAIRMGLDLALALVEDTDTSLDGMLRTLERHTTRWALDGVPIDEIQHAVHDGVRSGLAQLRDDAGPVLDCVLVVDLLDVMTSAVSRAYVAADRTVRGTAL</sequence>
<dbReference type="RefSeq" id="WP_097244068.1">
    <property type="nucleotide sequence ID" value="NZ_JAMTCU010000015.1"/>
</dbReference>
<dbReference type="Pfam" id="PF14361">
    <property type="entry name" value="RsbRD_N"/>
    <property type="match status" value="1"/>
</dbReference>
<dbReference type="Proteomes" id="UP000219565">
    <property type="component" value="Unassembled WGS sequence"/>
</dbReference>
<feature type="domain" description="RsbT co-antagonist protein RsbRD N-terminal" evidence="1">
    <location>
        <begin position="12"/>
        <end position="115"/>
    </location>
</feature>
<gene>
    <name evidence="2" type="ORF">SAMN04244553_1337</name>
</gene>
<name>A0A285L4P5_9NOCA</name>
<keyword evidence="3" id="KW-1185">Reference proteome</keyword>
<proteinExistence type="predicted"/>
<evidence type="ECO:0000259" key="1">
    <source>
        <dbReference type="Pfam" id="PF14361"/>
    </source>
</evidence>
<reference evidence="2 3" key="1">
    <citation type="submission" date="2017-09" db="EMBL/GenBank/DDBJ databases">
        <authorList>
            <person name="Ehlers B."/>
            <person name="Leendertz F.H."/>
        </authorList>
    </citation>
    <scope>NUCLEOTIDE SEQUENCE [LARGE SCALE GENOMIC DNA]</scope>
    <source>
        <strain evidence="2 3">DSM 45537</strain>
    </source>
</reference>
<dbReference type="EMBL" id="OBEG01000001">
    <property type="protein sequence ID" value="SNY78606.1"/>
    <property type="molecule type" value="Genomic_DNA"/>
</dbReference>
<accession>A0A285L4P5</accession>
<evidence type="ECO:0000313" key="2">
    <source>
        <dbReference type="EMBL" id="SNY78606.1"/>
    </source>
</evidence>
<dbReference type="AlphaFoldDB" id="A0A285L4P5"/>
<dbReference type="OrthoDB" id="4561327at2"/>